<feature type="transmembrane region" description="Helical" evidence="7">
    <location>
        <begin position="114"/>
        <end position="132"/>
    </location>
</feature>
<dbReference type="GO" id="GO:0008506">
    <property type="term" value="F:sucrose:proton symporter activity"/>
    <property type="evidence" value="ECO:0007669"/>
    <property type="project" value="TreeGrafter"/>
</dbReference>
<evidence type="ECO:0000256" key="5">
    <source>
        <dbReference type="ARBA" id="ARBA00023136"/>
    </source>
</evidence>
<feature type="transmembrane region" description="Helical" evidence="7">
    <location>
        <begin position="84"/>
        <end position="102"/>
    </location>
</feature>
<dbReference type="InterPro" id="IPR011701">
    <property type="entry name" value="MFS"/>
</dbReference>
<dbReference type="EMBL" id="KQ421305">
    <property type="protein sequence ID" value="KOF77819.1"/>
    <property type="molecule type" value="Genomic_DNA"/>
</dbReference>
<evidence type="ECO:0000313" key="8">
    <source>
        <dbReference type="EMBL" id="KOF77819.1"/>
    </source>
</evidence>
<gene>
    <name evidence="8" type="ORF">OCBIM_22031640mg</name>
</gene>
<dbReference type="SUPFAM" id="SSF103473">
    <property type="entry name" value="MFS general substrate transporter"/>
    <property type="match status" value="1"/>
</dbReference>
<evidence type="ECO:0000256" key="1">
    <source>
        <dbReference type="ARBA" id="ARBA00004141"/>
    </source>
</evidence>
<organism evidence="8">
    <name type="scientific">Octopus bimaculoides</name>
    <name type="common">California two-spotted octopus</name>
    <dbReference type="NCBI Taxonomy" id="37653"/>
    <lineage>
        <taxon>Eukaryota</taxon>
        <taxon>Metazoa</taxon>
        <taxon>Spiralia</taxon>
        <taxon>Lophotrochozoa</taxon>
        <taxon>Mollusca</taxon>
        <taxon>Cephalopoda</taxon>
        <taxon>Coleoidea</taxon>
        <taxon>Octopodiformes</taxon>
        <taxon>Octopoda</taxon>
        <taxon>Incirrata</taxon>
        <taxon>Octopodidae</taxon>
        <taxon>Octopus</taxon>
    </lineage>
</organism>
<feature type="transmembrane region" description="Helical" evidence="7">
    <location>
        <begin position="513"/>
        <end position="534"/>
    </location>
</feature>
<sequence length="582" mass="64401">MLQQQSKKTLSFSQMVLLNSVVFGVEICACAGFTCISPLLLKVGYSEENMSIILGMGPLLCLIIVPLMGRASDQCKSRYGRRRPFIFWISLLILLSLVFILSGDNLYLTEQSEVITSSHLGILVLTAGVILLDFSTQSLLTPCEALLSDASEGTDQKERIFTIYSFMVSFGGCVGYLITALDWSNSSLGHYFGGQEQSIFAILIVLYLLSSAATLMIAEETPQLQNSQEQSLLYSGDVEGVPLVTNNIHESGYETSSNESISDDNTTSATLLKNQRTTSKTRLINSSPMFMSKVISCILSLILLTAKLPIIYHICKYSKRLIQSLWTGIYHRLPENIQVLLDIPLVLRQLAAANFCSWTAVMGFTLFYTDYVGQAVYDGNPNAPENSLSRNNFDEGVRMGSWGLLLHCMTSAAYSPFIERLVERYGCRLTYLCGMASFSLAMFIMVFCHNIIIVNAVAAVTGFGFATLTTIPFILVSDYHADKEVFFFDVERPTSSGSPSHSHQIRGIATDMAILDSTYFMSQVILSGLMGYVVHLTGTVLSYILTAGVMGLLSCLFSTKIIINKQEILKYHRHPRTRTMIV</sequence>
<feature type="transmembrane region" description="Helical" evidence="7">
    <location>
        <begin position="161"/>
        <end position="179"/>
    </location>
</feature>
<feature type="transmembrane region" description="Helical" evidence="7">
    <location>
        <begin position="290"/>
        <end position="312"/>
    </location>
</feature>
<evidence type="ECO:0000256" key="2">
    <source>
        <dbReference type="ARBA" id="ARBA00022448"/>
    </source>
</evidence>
<name>A0A0L8GLV3_OCTBM</name>
<dbReference type="Pfam" id="PF07690">
    <property type="entry name" value="MFS_1"/>
    <property type="match status" value="1"/>
</dbReference>
<feature type="transmembrane region" description="Helical" evidence="7">
    <location>
        <begin position="52"/>
        <end position="72"/>
    </location>
</feature>
<comment type="similarity">
    <text evidence="6">Belongs to the glycoside-pentoside-hexuronide (GPH) cation symporter transporter (TC 2.A.2) family.</text>
</comment>
<feature type="transmembrane region" description="Helical" evidence="7">
    <location>
        <begin position="453"/>
        <end position="476"/>
    </location>
</feature>
<dbReference type="STRING" id="37653.A0A0L8GLV3"/>
<evidence type="ECO:0000256" key="3">
    <source>
        <dbReference type="ARBA" id="ARBA00022692"/>
    </source>
</evidence>
<protein>
    <recommendedName>
        <fullName evidence="9">Solute carrier family 45 member 3</fullName>
    </recommendedName>
</protein>
<dbReference type="Gene3D" id="1.20.1250.20">
    <property type="entry name" value="MFS general substrate transporter like domains"/>
    <property type="match status" value="2"/>
</dbReference>
<keyword evidence="3 7" id="KW-0812">Transmembrane</keyword>
<dbReference type="GO" id="GO:0016020">
    <property type="term" value="C:membrane"/>
    <property type="evidence" value="ECO:0007669"/>
    <property type="project" value="UniProtKB-SubCell"/>
</dbReference>
<accession>A0A0L8GLV3</accession>
<dbReference type="FunFam" id="1.20.1250.20:FF:000193">
    <property type="entry name" value="Solute carrier family 45 member 3"/>
    <property type="match status" value="1"/>
</dbReference>
<evidence type="ECO:0000256" key="6">
    <source>
        <dbReference type="ARBA" id="ARBA00038193"/>
    </source>
</evidence>
<feature type="transmembrane region" description="Helical" evidence="7">
    <location>
        <begin position="199"/>
        <end position="218"/>
    </location>
</feature>
<dbReference type="KEGG" id="obi:106876054"/>
<dbReference type="OMA" id="SQAFAMF"/>
<feature type="transmembrane region" description="Helical" evidence="7">
    <location>
        <begin position="21"/>
        <end position="40"/>
    </location>
</feature>
<comment type="subcellular location">
    <subcellularLocation>
        <location evidence="1">Membrane</location>
        <topology evidence="1">Multi-pass membrane protein</topology>
    </subcellularLocation>
</comment>
<feature type="transmembrane region" description="Helical" evidence="7">
    <location>
        <begin position="540"/>
        <end position="563"/>
    </location>
</feature>
<reference evidence="8" key="1">
    <citation type="submission" date="2015-07" db="EMBL/GenBank/DDBJ databases">
        <title>MeaNS - Measles Nucleotide Surveillance Program.</title>
        <authorList>
            <person name="Tran T."/>
            <person name="Druce J."/>
        </authorList>
    </citation>
    <scope>NUCLEOTIDE SEQUENCE</scope>
    <source>
        <strain evidence="8">UCB-OBI-ISO-001</strain>
        <tissue evidence="8">Gonad</tissue>
    </source>
</reference>
<dbReference type="PANTHER" id="PTHR19432">
    <property type="entry name" value="SUGAR TRANSPORTER"/>
    <property type="match status" value="1"/>
</dbReference>
<evidence type="ECO:0000256" key="7">
    <source>
        <dbReference type="SAM" id="Phobius"/>
    </source>
</evidence>
<proteinExistence type="inferred from homology"/>
<dbReference type="AlphaFoldDB" id="A0A0L8GLV3"/>
<dbReference type="InterPro" id="IPR036259">
    <property type="entry name" value="MFS_trans_sf"/>
</dbReference>
<evidence type="ECO:0000256" key="4">
    <source>
        <dbReference type="ARBA" id="ARBA00022989"/>
    </source>
</evidence>
<keyword evidence="2" id="KW-0813">Transport</keyword>
<feature type="transmembrane region" description="Helical" evidence="7">
    <location>
        <begin position="429"/>
        <end position="447"/>
    </location>
</feature>
<dbReference type="OrthoDB" id="28755at2759"/>
<evidence type="ECO:0008006" key="9">
    <source>
        <dbReference type="Google" id="ProtNLM"/>
    </source>
</evidence>
<keyword evidence="5 7" id="KW-0472">Membrane</keyword>
<keyword evidence="4 7" id="KW-1133">Transmembrane helix</keyword>
<dbReference type="PANTHER" id="PTHR19432:SF37">
    <property type="entry name" value="SOLUTE CARRIER FAMILY 45 MEMBER 3"/>
    <property type="match status" value="1"/>
</dbReference>